<protein>
    <submittedName>
        <fullName evidence="2">Uncharacterized protein</fullName>
    </submittedName>
</protein>
<dbReference type="AlphaFoldDB" id="A0AAW1IZE7"/>
<organism evidence="2 3">
    <name type="scientific">Popillia japonica</name>
    <name type="common">Japanese beetle</name>
    <dbReference type="NCBI Taxonomy" id="7064"/>
    <lineage>
        <taxon>Eukaryota</taxon>
        <taxon>Metazoa</taxon>
        <taxon>Ecdysozoa</taxon>
        <taxon>Arthropoda</taxon>
        <taxon>Hexapoda</taxon>
        <taxon>Insecta</taxon>
        <taxon>Pterygota</taxon>
        <taxon>Neoptera</taxon>
        <taxon>Endopterygota</taxon>
        <taxon>Coleoptera</taxon>
        <taxon>Polyphaga</taxon>
        <taxon>Scarabaeiformia</taxon>
        <taxon>Scarabaeidae</taxon>
        <taxon>Rutelinae</taxon>
        <taxon>Popillia</taxon>
    </lineage>
</organism>
<evidence type="ECO:0000313" key="2">
    <source>
        <dbReference type="EMBL" id="KAK9695907.1"/>
    </source>
</evidence>
<accession>A0AAW1IZE7</accession>
<sequence length="98" mass="11122">MDSGDNHLSNADDNDSLEGAGLPEKNIRADETTEFAQGRMNSDIYCMQRMLDMFASENRRRDEMFMALINRLAPQENASEPGKFSIFECKCSTFPCRS</sequence>
<comment type="caution">
    <text evidence="2">The sequence shown here is derived from an EMBL/GenBank/DDBJ whole genome shotgun (WGS) entry which is preliminary data.</text>
</comment>
<gene>
    <name evidence="2" type="ORF">QE152_g32258</name>
</gene>
<proteinExistence type="predicted"/>
<reference evidence="2 3" key="1">
    <citation type="journal article" date="2024" name="BMC Genomics">
        <title>De novo assembly and annotation of Popillia japonica's genome with initial clues to its potential as an invasive pest.</title>
        <authorList>
            <person name="Cucini C."/>
            <person name="Boschi S."/>
            <person name="Funari R."/>
            <person name="Cardaioli E."/>
            <person name="Iannotti N."/>
            <person name="Marturano G."/>
            <person name="Paoli F."/>
            <person name="Bruttini M."/>
            <person name="Carapelli A."/>
            <person name="Frati F."/>
            <person name="Nardi F."/>
        </authorList>
    </citation>
    <scope>NUCLEOTIDE SEQUENCE [LARGE SCALE GENOMIC DNA]</scope>
    <source>
        <strain evidence="2">DMR45628</strain>
    </source>
</reference>
<evidence type="ECO:0000256" key="1">
    <source>
        <dbReference type="SAM" id="MobiDB-lite"/>
    </source>
</evidence>
<dbReference type="Proteomes" id="UP001458880">
    <property type="component" value="Unassembled WGS sequence"/>
</dbReference>
<dbReference type="EMBL" id="JASPKY010000467">
    <property type="protein sequence ID" value="KAK9695907.1"/>
    <property type="molecule type" value="Genomic_DNA"/>
</dbReference>
<keyword evidence="3" id="KW-1185">Reference proteome</keyword>
<name>A0AAW1IZE7_POPJA</name>
<feature type="region of interest" description="Disordered" evidence="1">
    <location>
        <begin position="1"/>
        <end position="34"/>
    </location>
</feature>
<evidence type="ECO:0000313" key="3">
    <source>
        <dbReference type="Proteomes" id="UP001458880"/>
    </source>
</evidence>
<feature type="compositionally biased region" description="Polar residues" evidence="1">
    <location>
        <begin position="1"/>
        <end position="11"/>
    </location>
</feature>